<proteinExistence type="predicted"/>
<evidence type="ECO:0000313" key="1">
    <source>
        <dbReference type="EMBL" id="GAF91408.1"/>
    </source>
</evidence>
<accession>X0TCZ8</accession>
<name>X0TCZ8_9ZZZZ</name>
<feature type="non-terminal residue" evidence="1">
    <location>
        <position position="1"/>
    </location>
</feature>
<dbReference type="EMBL" id="BARS01010246">
    <property type="protein sequence ID" value="GAF91408.1"/>
    <property type="molecule type" value="Genomic_DNA"/>
</dbReference>
<sequence>KSNVIGQLLDGLLAEGVGAVDTVGTIGTIVTVGTDGTVESVGTDGNVGTIGTVGTAGTVGTIGAVRFMAAEHACHLGRFTVALDHINIYISTVGANSDEANDGALVKARIQKRSGDMVGAHATLEAARQRDPSDRFVNTKTAKYALAAGLHDEAVSGYFPW</sequence>
<gene>
    <name evidence="1" type="ORF">S01H1_19045</name>
</gene>
<dbReference type="Pfam" id="PF12569">
    <property type="entry name" value="NatA_aux_su"/>
    <property type="match status" value="1"/>
</dbReference>
<dbReference type="AlphaFoldDB" id="X0TCZ8"/>
<reference evidence="1" key="1">
    <citation type="journal article" date="2014" name="Front. Microbiol.">
        <title>High frequency of phylogenetically diverse reductive dehalogenase-homologous genes in deep subseafloor sedimentary metagenomes.</title>
        <authorList>
            <person name="Kawai M."/>
            <person name="Futagami T."/>
            <person name="Toyoda A."/>
            <person name="Takaki Y."/>
            <person name="Nishi S."/>
            <person name="Hori S."/>
            <person name="Arai W."/>
            <person name="Tsubouchi T."/>
            <person name="Morono Y."/>
            <person name="Uchiyama I."/>
            <person name="Ito T."/>
            <person name="Fujiyama A."/>
            <person name="Inagaki F."/>
            <person name="Takami H."/>
        </authorList>
    </citation>
    <scope>NUCLEOTIDE SEQUENCE</scope>
    <source>
        <strain evidence="1">Expedition CK06-06</strain>
    </source>
</reference>
<comment type="caution">
    <text evidence="1">The sequence shown here is derived from an EMBL/GenBank/DDBJ whole genome shotgun (WGS) entry which is preliminary data.</text>
</comment>
<protein>
    <submittedName>
        <fullName evidence="1">Uncharacterized protein</fullName>
    </submittedName>
</protein>
<dbReference type="InterPro" id="IPR021183">
    <property type="entry name" value="NatA_aux_su"/>
</dbReference>
<dbReference type="Gene3D" id="1.25.40.1040">
    <property type="match status" value="1"/>
</dbReference>
<organism evidence="1">
    <name type="scientific">marine sediment metagenome</name>
    <dbReference type="NCBI Taxonomy" id="412755"/>
    <lineage>
        <taxon>unclassified sequences</taxon>
        <taxon>metagenomes</taxon>
        <taxon>ecological metagenomes</taxon>
    </lineage>
</organism>